<evidence type="ECO:0000256" key="3">
    <source>
        <dbReference type="RuleBase" id="RU003345"/>
    </source>
</evidence>
<dbReference type="FunFam" id="3.40.309.10:FF:000009">
    <property type="entry name" value="Aldehyde dehydrogenase A"/>
    <property type="match status" value="1"/>
</dbReference>
<dbReference type="Gene3D" id="3.40.605.10">
    <property type="entry name" value="Aldehyde Dehydrogenase, Chain A, domain 1"/>
    <property type="match status" value="1"/>
</dbReference>
<dbReference type="InterPro" id="IPR029510">
    <property type="entry name" value="Ald_DH_CS_GLU"/>
</dbReference>
<evidence type="ECO:0000259" key="5">
    <source>
        <dbReference type="Pfam" id="PF00171"/>
    </source>
</evidence>
<name>A0A8J4Q363_9MYCE</name>
<evidence type="ECO:0000256" key="4">
    <source>
        <dbReference type="SAM" id="Phobius"/>
    </source>
</evidence>
<evidence type="ECO:0000313" key="7">
    <source>
        <dbReference type="Proteomes" id="UP000695562"/>
    </source>
</evidence>
<proteinExistence type="inferred from homology"/>
<dbReference type="InterPro" id="IPR016161">
    <property type="entry name" value="Ald_DH/histidinol_DH"/>
</dbReference>
<dbReference type="Proteomes" id="UP000695562">
    <property type="component" value="Unassembled WGS sequence"/>
</dbReference>
<organism evidence="6 7">
    <name type="scientific">Polysphondylium violaceum</name>
    <dbReference type="NCBI Taxonomy" id="133409"/>
    <lineage>
        <taxon>Eukaryota</taxon>
        <taxon>Amoebozoa</taxon>
        <taxon>Evosea</taxon>
        <taxon>Eumycetozoa</taxon>
        <taxon>Dictyostelia</taxon>
        <taxon>Dictyosteliales</taxon>
        <taxon>Dictyosteliaceae</taxon>
        <taxon>Polysphondylium</taxon>
    </lineage>
</organism>
<feature type="active site" evidence="2">
    <location>
        <position position="304"/>
    </location>
</feature>
<dbReference type="Pfam" id="PF00171">
    <property type="entry name" value="Aldedh"/>
    <property type="match status" value="1"/>
</dbReference>
<dbReference type="OrthoDB" id="310895at2759"/>
<dbReference type="AlphaFoldDB" id="A0A8J4Q363"/>
<accession>A0A8J4Q363</accession>
<feature type="transmembrane region" description="Helical" evidence="4">
    <location>
        <begin position="25"/>
        <end position="43"/>
    </location>
</feature>
<dbReference type="EMBL" id="AJWJ01000005">
    <property type="protein sequence ID" value="KAF2078440.1"/>
    <property type="molecule type" value="Genomic_DNA"/>
</dbReference>
<evidence type="ECO:0000256" key="1">
    <source>
        <dbReference type="ARBA" id="ARBA00023002"/>
    </source>
</evidence>
<keyword evidence="4" id="KW-0472">Membrane</keyword>
<sequence length="592" mass="64790">METKQNTCVFASVKQFITTENNGNLLIQCGLALFTIYILYKFFIGGRKNLPCRPVRDIGVSPASLGTGPKIDCVNPATGKSMGIVNALKPEEVKKCLAEAKIAQAEWATTSFDERRQVLQDFIDMFIANENEIVESSMKDTGKTRFEAMFGEILTSCEKLRYLIKHGEDALKPQTRRVPMLMGTKSGRLEYHPMGTIGIIIPWNYPVHSIISAAAAAIFAGNAALVKVSEWSTHSKILFEHLVRQVLSKRGHNPNLIQILPGMGETGEALVRSGVDKILFIGSPGTGKRVMKAASDNLTPVILELGGKDPMIIFDDVNLDWALAIAQRGCFINLGQNCISAERVFVHEKIYDKFCKAMADKINSLTQGPPEEGHFDFGSMTMPAQVDKVESLVQSAIKEGATLLAGGKRNPKYSKGNFFMPTVLSNVTEDMTIFNEEAFGPVCTIVKFSSEQDLIRMANGTVFGLGCSILTPDLKKAERVGSKISTGMLTINDYGASYLVQDLPFGGCKESGFGRFNGPEGLRGFSREVSVLTDRFPIITPVPRLIRYPIDPAAVGIIRQAILMIYSNGLTLKLKAGLNFAGKVMKNPKLLL</sequence>
<dbReference type="Gene3D" id="3.40.309.10">
    <property type="entry name" value="Aldehyde Dehydrogenase, Chain A, domain 2"/>
    <property type="match status" value="1"/>
</dbReference>
<dbReference type="InterPro" id="IPR016162">
    <property type="entry name" value="Ald_DH_N"/>
</dbReference>
<dbReference type="PANTHER" id="PTHR11699">
    <property type="entry name" value="ALDEHYDE DEHYDROGENASE-RELATED"/>
    <property type="match status" value="1"/>
</dbReference>
<evidence type="ECO:0000313" key="6">
    <source>
        <dbReference type="EMBL" id="KAF2078440.1"/>
    </source>
</evidence>
<keyword evidence="4" id="KW-1133">Transmembrane helix</keyword>
<keyword evidence="1 3" id="KW-0560">Oxidoreductase</keyword>
<dbReference type="GO" id="GO:0016620">
    <property type="term" value="F:oxidoreductase activity, acting on the aldehyde or oxo group of donors, NAD or NADP as acceptor"/>
    <property type="evidence" value="ECO:0007669"/>
    <property type="project" value="InterPro"/>
</dbReference>
<gene>
    <name evidence="6" type="ORF">CYY_000307</name>
</gene>
<protein>
    <recommendedName>
        <fullName evidence="5">Aldehyde dehydrogenase domain-containing protein</fullName>
    </recommendedName>
</protein>
<dbReference type="InterPro" id="IPR015590">
    <property type="entry name" value="Aldehyde_DH_dom"/>
</dbReference>
<comment type="caution">
    <text evidence="6">The sequence shown here is derived from an EMBL/GenBank/DDBJ whole genome shotgun (WGS) entry which is preliminary data.</text>
</comment>
<keyword evidence="7" id="KW-1185">Reference proteome</keyword>
<keyword evidence="4" id="KW-0812">Transmembrane</keyword>
<reference evidence="6" key="1">
    <citation type="submission" date="2020-01" db="EMBL/GenBank/DDBJ databases">
        <title>Development of genomics and gene disruption for Polysphondylium violaceum indicates a role for the polyketide synthase stlB in stalk morphogenesis.</title>
        <authorList>
            <person name="Narita B."/>
            <person name="Kawabe Y."/>
            <person name="Kin K."/>
            <person name="Saito T."/>
            <person name="Gibbs R."/>
            <person name="Kuspa A."/>
            <person name="Muzny D."/>
            <person name="Queller D."/>
            <person name="Richards S."/>
            <person name="Strassman J."/>
            <person name="Sucgang R."/>
            <person name="Worley K."/>
            <person name="Schaap P."/>
        </authorList>
    </citation>
    <scope>NUCLEOTIDE SEQUENCE</scope>
    <source>
        <strain evidence="6">QSvi11</strain>
    </source>
</reference>
<dbReference type="InterPro" id="IPR016163">
    <property type="entry name" value="Ald_DH_C"/>
</dbReference>
<feature type="domain" description="Aldehyde dehydrogenase" evidence="5">
    <location>
        <begin position="69"/>
        <end position="527"/>
    </location>
</feature>
<comment type="similarity">
    <text evidence="3">Belongs to the aldehyde dehydrogenase family.</text>
</comment>
<evidence type="ECO:0000256" key="2">
    <source>
        <dbReference type="PROSITE-ProRule" id="PRU10007"/>
    </source>
</evidence>
<dbReference type="PROSITE" id="PS00687">
    <property type="entry name" value="ALDEHYDE_DEHYDR_GLU"/>
    <property type="match status" value="1"/>
</dbReference>
<dbReference type="SUPFAM" id="SSF53720">
    <property type="entry name" value="ALDH-like"/>
    <property type="match status" value="1"/>
</dbReference>